<dbReference type="Pfam" id="PF00531">
    <property type="entry name" value="Death"/>
    <property type="match status" value="1"/>
</dbReference>
<sequence length="194" mass="21564">MESPDFKELLLQLSNELVDDQLEKMKYLCPSIGKGVNEKITTGYQLFDVLMQRKRLSADDTKFLSKLLTDVGRQDLSGKLSKGNNNTGFDDPASAQSGPSAAETAKIDLATVVIAENLGKTWRKVARKLGLSEVKLQSIDQKPLDLDEKTMEMIWQWKKAQGSKACVEQLVVALRDCAQNLTADRVEDKMRAAT</sequence>
<dbReference type="CDD" id="cd08336">
    <property type="entry name" value="DED_FADD"/>
    <property type="match status" value="1"/>
</dbReference>
<name>A0A9Q0DXG9_9TELE</name>
<evidence type="ECO:0000313" key="4">
    <source>
        <dbReference type="EMBL" id="KAJ3594302.1"/>
    </source>
</evidence>
<dbReference type="EMBL" id="JANIIK010000112">
    <property type="protein sequence ID" value="KAJ3594302.1"/>
    <property type="molecule type" value="Genomic_DNA"/>
</dbReference>
<dbReference type="AlphaFoldDB" id="A0A9Q0DXG9"/>
<keyword evidence="5" id="KW-1185">Reference proteome</keyword>
<comment type="caution">
    <text evidence="4">The sequence shown here is derived from an EMBL/GenBank/DDBJ whole genome shotgun (WGS) entry which is preliminary data.</text>
</comment>
<dbReference type="PANTHER" id="PTHR15077">
    <property type="entry name" value="FAS-ASSOCIATING DEATH DOMAIN-CONTAINING PROTEIN FADD"/>
    <property type="match status" value="1"/>
</dbReference>
<accession>A0A9Q0DXG9</accession>
<evidence type="ECO:0008006" key="6">
    <source>
        <dbReference type="Google" id="ProtNLM"/>
    </source>
</evidence>
<organism evidence="4 5">
    <name type="scientific">Muraenolepis orangiensis</name>
    <name type="common">Patagonian moray cod</name>
    <dbReference type="NCBI Taxonomy" id="630683"/>
    <lineage>
        <taxon>Eukaryota</taxon>
        <taxon>Metazoa</taxon>
        <taxon>Chordata</taxon>
        <taxon>Craniata</taxon>
        <taxon>Vertebrata</taxon>
        <taxon>Euteleostomi</taxon>
        <taxon>Actinopterygii</taxon>
        <taxon>Neopterygii</taxon>
        <taxon>Teleostei</taxon>
        <taxon>Neoteleostei</taxon>
        <taxon>Acanthomorphata</taxon>
        <taxon>Zeiogadaria</taxon>
        <taxon>Gadariae</taxon>
        <taxon>Gadiformes</taxon>
        <taxon>Muraenolepidoidei</taxon>
        <taxon>Muraenolepididae</taxon>
        <taxon>Muraenolepis</taxon>
    </lineage>
</organism>
<proteinExistence type="predicted"/>
<dbReference type="PANTHER" id="PTHR15077:SF10">
    <property type="entry name" value="FAS-ASSOCIATED DEATH DOMAIN PROTEIN"/>
    <property type="match status" value="1"/>
</dbReference>
<feature type="domain" description="Death" evidence="2">
    <location>
        <begin position="107"/>
        <end position="190"/>
    </location>
</feature>
<dbReference type="InterPro" id="IPR011029">
    <property type="entry name" value="DEATH-like_dom_sf"/>
</dbReference>
<dbReference type="GO" id="GO:0097191">
    <property type="term" value="P:extrinsic apoptotic signaling pathway"/>
    <property type="evidence" value="ECO:0007669"/>
    <property type="project" value="TreeGrafter"/>
</dbReference>
<dbReference type="GO" id="GO:0045089">
    <property type="term" value="P:positive regulation of innate immune response"/>
    <property type="evidence" value="ECO:0007669"/>
    <property type="project" value="TreeGrafter"/>
</dbReference>
<dbReference type="Gene3D" id="1.10.533.10">
    <property type="entry name" value="Death Domain, Fas"/>
    <property type="match status" value="2"/>
</dbReference>
<dbReference type="SMART" id="SM00031">
    <property type="entry name" value="DED"/>
    <property type="match status" value="1"/>
</dbReference>
<protein>
    <recommendedName>
        <fullName evidence="6">Fas-associated death domain protein</fullName>
    </recommendedName>
</protein>
<feature type="compositionally biased region" description="Polar residues" evidence="1">
    <location>
        <begin position="82"/>
        <end position="99"/>
    </location>
</feature>
<dbReference type="GO" id="GO:0031265">
    <property type="term" value="C:CD95 death-inducing signaling complex"/>
    <property type="evidence" value="ECO:0007669"/>
    <property type="project" value="TreeGrafter"/>
</dbReference>
<dbReference type="OrthoDB" id="100767at2759"/>
<dbReference type="InterPro" id="IPR016729">
    <property type="entry name" value="FADD"/>
</dbReference>
<dbReference type="Proteomes" id="UP001148018">
    <property type="component" value="Unassembled WGS sequence"/>
</dbReference>
<dbReference type="GO" id="GO:0089720">
    <property type="term" value="F:caspase binding"/>
    <property type="evidence" value="ECO:0007669"/>
    <property type="project" value="TreeGrafter"/>
</dbReference>
<dbReference type="PROSITE" id="PS50168">
    <property type="entry name" value="DED"/>
    <property type="match status" value="1"/>
</dbReference>
<reference evidence="4" key="1">
    <citation type="submission" date="2022-07" db="EMBL/GenBank/DDBJ databases">
        <title>Chromosome-level genome of Muraenolepis orangiensis.</title>
        <authorList>
            <person name="Kim J."/>
        </authorList>
    </citation>
    <scope>NUCLEOTIDE SEQUENCE</scope>
    <source>
        <strain evidence="4">KU_S4_2022</strain>
        <tissue evidence="4">Muscle</tissue>
    </source>
</reference>
<feature type="domain" description="DED" evidence="3">
    <location>
        <begin position="5"/>
        <end position="82"/>
    </location>
</feature>
<dbReference type="SMART" id="SM00005">
    <property type="entry name" value="DEATH"/>
    <property type="match status" value="1"/>
</dbReference>
<feature type="region of interest" description="Disordered" evidence="1">
    <location>
        <begin position="79"/>
        <end position="101"/>
    </location>
</feature>
<dbReference type="GO" id="GO:0005123">
    <property type="term" value="F:death receptor binding"/>
    <property type="evidence" value="ECO:0007669"/>
    <property type="project" value="TreeGrafter"/>
</dbReference>
<dbReference type="SUPFAM" id="SSF47986">
    <property type="entry name" value="DEATH domain"/>
    <property type="match status" value="1"/>
</dbReference>
<dbReference type="PROSITE" id="PS50017">
    <property type="entry name" value="DEATH_DOMAIN"/>
    <property type="match status" value="1"/>
</dbReference>
<evidence type="ECO:0000259" key="2">
    <source>
        <dbReference type="PROSITE" id="PS50017"/>
    </source>
</evidence>
<evidence type="ECO:0000259" key="3">
    <source>
        <dbReference type="PROSITE" id="PS50168"/>
    </source>
</evidence>
<gene>
    <name evidence="4" type="ORF">NHX12_006633</name>
</gene>
<dbReference type="GO" id="GO:0042981">
    <property type="term" value="P:regulation of apoptotic process"/>
    <property type="evidence" value="ECO:0007669"/>
    <property type="project" value="InterPro"/>
</dbReference>
<dbReference type="InterPro" id="IPR001875">
    <property type="entry name" value="DED_dom"/>
</dbReference>
<evidence type="ECO:0000256" key="1">
    <source>
        <dbReference type="SAM" id="MobiDB-lite"/>
    </source>
</evidence>
<evidence type="ECO:0000313" key="5">
    <source>
        <dbReference type="Proteomes" id="UP001148018"/>
    </source>
</evidence>
<dbReference type="InterPro" id="IPR000488">
    <property type="entry name" value="Death_dom"/>
</dbReference>
<dbReference type="Pfam" id="PF01335">
    <property type="entry name" value="DED"/>
    <property type="match status" value="1"/>
</dbReference>